<dbReference type="EMBL" id="MN739133">
    <property type="protein sequence ID" value="QHS90381.1"/>
    <property type="molecule type" value="Genomic_DNA"/>
</dbReference>
<organism evidence="1">
    <name type="scientific">viral metagenome</name>
    <dbReference type="NCBI Taxonomy" id="1070528"/>
    <lineage>
        <taxon>unclassified sequences</taxon>
        <taxon>metagenomes</taxon>
        <taxon>organismal metagenomes</taxon>
    </lineage>
</organism>
<evidence type="ECO:0000313" key="1">
    <source>
        <dbReference type="EMBL" id="QHS90381.1"/>
    </source>
</evidence>
<name>A0A6C0BF17_9ZZZZ</name>
<reference evidence="1" key="1">
    <citation type="journal article" date="2020" name="Nature">
        <title>Giant virus diversity and host interactions through global metagenomics.</title>
        <authorList>
            <person name="Schulz F."/>
            <person name="Roux S."/>
            <person name="Paez-Espino D."/>
            <person name="Jungbluth S."/>
            <person name="Walsh D.A."/>
            <person name="Denef V.J."/>
            <person name="McMahon K.D."/>
            <person name="Konstantinidis K.T."/>
            <person name="Eloe-Fadrosh E.A."/>
            <person name="Kyrpides N.C."/>
            <person name="Woyke T."/>
        </authorList>
    </citation>
    <scope>NUCLEOTIDE SEQUENCE</scope>
    <source>
        <strain evidence="1">GVMAG-M-3300010160-60</strain>
    </source>
</reference>
<dbReference type="AlphaFoldDB" id="A0A6C0BF17"/>
<accession>A0A6C0BF17</accession>
<protein>
    <submittedName>
        <fullName evidence="1">Uncharacterized protein</fullName>
    </submittedName>
</protein>
<proteinExistence type="predicted"/>
<sequence>MEEFMGFKEEEVLPESLAWRLLTDDDFVETSIGSSMEDTEEYFQVLITIYMEMIFFVLKSNYVNDGNTDYDSFKPDLTELTINSISTFFYEKLLKIGVILSVEEIHDTDINDINDFGKSSNDYYCKIMLKDTMYGEKYFENNTKRYTFLRKNKNNIKNDKLNDFYAVCALPHIKIKVSFFIL</sequence>